<evidence type="ECO:0000313" key="5">
    <source>
        <dbReference type="Proteomes" id="UP000011717"/>
    </source>
</evidence>
<dbReference type="RefSeq" id="WP_008599602.1">
    <property type="nucleotide sequence ID" value="NZ_AMRV01000001.1"/>
</dbReference>
<protein>
    <submittedName>
        <fullName evidence="4">ATPase</fullName>
    </submittedName>
</protein>
<feature type="region of interest" description="Disordered" evidence="2">
    <location>
        <begin position="1"/>
        <end position="29"/>
    </location>
</feature>
<evidence type="ECO:0000256" key="3">
    <source>
        <dbReference type="SAM" id="Phobius"/>
    </source>
</evidence>
<dbReference type="Gene3D" id="1.10.287.1490">
    <property type="match status" value="1"/>
</dbReference>
<dbReference type="AlphaFoldDB" id="M2SFZ5"/>
<proteinExistence type="predicted"/>
<dbReference type="OrthoDB" id="9777715at2"/>
<keyword evidence="1" id="KW-0175">Coiled coil</keyword>
<evidence type="ECO:0000313" key="4">
    <source>
        <dbReference type="EMBL" id="EMD84285.1"/>
    </source>
</evidence>
<gene>
    <name evidence="4" type="ORF">C725_0215</name>
</gene>
<dbReference type="Proteomes" id="UP000011717">
    <property type="component" value="Unassembled WGS sequence"/>
</dbReference>
<reference evidence="4 5" key="1">
    <citation type="journal article" date="2013" name="Genome Announc.">
        <title>Draft Genome Sequence of Strain JLT2015T, Belonging to the Family Sphingomonadaceae of the Alphaproteobacteria.</title>
        <authorList>
            <person name="Tang K."/>
            <person name="Liu K."/>
            <person name="Li S."/>
            <person name="Jiao N."/>
        </authorList>
    </citation>
    <scope>NUCLEOTIDE SEQUENCE [LARGE SCALE GENOMIC DNA]</scope>
    <source>
        <strain evidence="4 5">JLT2015</strain>
    </source>
</reference>
<feature type="transmembrane region" description="Helical" evidence="3">
    <location>
        <begin position="81"/>
        <end position="103"/>
    </location>
</feature>
<comment type="caution">
    <text evidence="4">The sequence shown here is derived from an EMBL/GenBank/DDBJ whole genome shotgun (WGS) entry which is preliminary data.</text>
</comment>
<keyword evidence="3" id="KW-1133">Transmembrane helix</keyword>
<organism evidence="4 5">
    <name type="scientific">Pacificimonas flava</name>
    <dbReference type="NCBI Taxonomy" id="1234595"/>
    <lineage>
        <taxon>Bacteria</taxon>
        <taxon>Pseudomonadati</taxon>
        <taxon>Pseudomonadota</taxon>
        <taxon>Alphaproteobacteria</taxon>
        <taxon>Sphingomonadales</taxon>
        <taxon>Sphingosinicellaceae</taxon>
        <taxon>Pacificimonas</taxon>
    </lineage>
</organism>
<evidence type="ECO:0000256" key="1">
    <source>
        <dbReference type="SAM" id="Coils"/>
    </source>
</evidence>
<accession>M2SFZ5</accession>
<name>M2SFZ5_9SPHN</name>
<sequence>MASQPAPEFSEDQNEFAPMEPPPPAQLRLTDEDGVEAAGARGNRILWVAGLLTLVWFAAAAATVYLLLVEAPAREVALTEWAAVAAGIFAPVTAIWLIALVVARVDPGRGRRSLARIEAAEARFHGAAADIEARIGNVDRLLAAASERTEALAARLAEESGTFEQSANRASEIARAVSISLSEDRERIDHAISRLAERGELTHDRLASLGEVLPLLTQEAGRVGDIFTAHTEEASARTRDIAALVEDLEARAERAAAVATARGSETAALLTNIDETARGVETALSSQRAHLEEALVAAVGQSRTALADMQAILVDEIDQARTNTSGMLESVRSGLGEQTEAINATVRNAHLLLDEQARHVSGDIDQRLERLVALATELGQHLDTRRSEIESLFERADSRTDIFARGLGDALGSADAGLSGLSERISEMEERTTRISAPAGEIERMVSELNRVLAEMSERLSGLHGDVQGPLSQELLQRRSEFEALASDARALFADFAAAEASAGTLTAPISQARQDLANSMAEMETAREAVESTARKLEGDLGNAGAMLSEIQREADDTAVGAASRLIEALGRVREVANQASRSVRETFDSVVGEAVGSLERASGDAISRAVATPVEDNIGRIEAVGDRAAAAAQAAADRLARSLVSVAETSAAVEARVNEAGEFLETAQRRDLAEQSNLLIEALNSNAIDITKALSTEVTEAAWKQYLSGDRSVFARRGSRLVEASDAKDIARHYEEEPEFREAVRRYIHDFEAMLRRVMKDREGNAMSVALLSSDVGRLYVALAQGTDRLRGKE</sequence>
<dbReference type="EMBL" id="AMRV01000001">
    <property type="protein sequence ID" value="EMD84285.1"/>
    <property type="molecule type" value="Genomic_DNA"/>
</dbReference>
<keyword evidence="3" id="KW-0812">Transmembrane</keyword>
<keyword evidence="3" id="KW-0472">Membrane</keyword>
<feature type="transmembrane region" description="Helical" evidence="3">
    <location>
        <begin position="45"/>
        <end position="69"/>
    </location>
</feature>
<keyword evidence="5" id="KW-1185">Reference proteome</keyword>
<feature type="coiled-coil region" evidence="1">
    <location>
        <begin position="510"/>
        <end position="541"/>
    </location>
</feature>
<evidence type="ECO:0000256" key="2">
    <source>
        <dbReference type="SAM" id="MobiDB-lite"/>
    </source>
</evidence>